<evidence type="ECO:0000256" key="1">
    <source>
        <dbReference type="ARBA" id="ARBA00004651"/>
    </source>
</evidence>
<accession>A0A198UE08</accession>
<name>A0A198UE08_MORCA</name>
<comment type="subcellular location">
    <subcellularLocation>
        <location evidence="1">Cell membrane</location>
        <topology evidence="1">Multi-pass membrane protein</topology>
    </subcellularLocation>
</comment>
<keyword evidence="5 6" id="KW-0472">Membrane</keyword>
<evidence type="ECO:0000259" key="7">
    <source>
        <dbReference type="Pfam" id="PF12698"/>
    </source>
</evidence>
<feature type="transmembrane region" description="Helical" evidence="6">
    <location>
        <begin position="233"/>
        <end position="250"/>
    </location>
</feature>
<dbReference type="AlphaFoldDB" id="A0A198UE08"/>
<dbReference type="PATRIC" id="fig|480.237.peg.1231"/>
<evidence type="ECO:0000313" key="9">
    <source>
        <dbReference type="Proteomes" id="UP000078228"/>
    </source>
</evidence>
<evidence type="ECO:0000256" key="4">
    <source>
        <dbReference type="ARBA" id="ARBA00022989"/>
    </source>
</evidence>
<evidence type="ECO:0000256" key="6">
    <source>
        <dbReference type="SAM" id="Phobius"/>
    </source>
</evidence>
<dbReference type="InterPro" id="IPR013525">
    <property type="entry name" value="ABC2_TM"/>
</dbReference>
<dbReference type="Proteomes" id="UP000078228">
    <property type="component" value="Unassembled WGS sequence"/>
</dbReference>
<dbReference type="RefSeq" id="WP_064609761.1">
    <property type="nucleotide sequence ID" value="NZ_LXHB01000007.1"/>
</dbReference>
<keyword evidence="4 6" id="KW-1133">Transmembrane helix</keyword>
<gene>
    <name evidence="8" type="ORF">AO384_2008</name>
</gene>
<feature type="transmembrane region" description="Helical" evidence="6">
    <location>
        <begin position="28"/>
        <end position="49"/>
    </location>
</feature>
<evidence type="ECO:0000313" key="8">
    <source>
        <dbReference type="EMBL" id="OAU94651.1"/>
    </source>
</evidence>
<feature type="domain" description="ABC-2 type transporter transmembrane" evidence="7">
    <location>
        <begin position="30"/>
        <end position="374"/>
    </location>
</feature>
<dbReference type="GO" id="GO:0140359">
    <property type="term" value="F:ABC-type transporter activity"/>
    <property type="evidence" value="ECO:0007669"/>
    <property type="project" value="InterPro"/>
</dbReference>
<keyword evidence="3 6" id="KW-0812">Transmembrane</keyword>
<keyword evidence="9" id="KW-1185">Reference proteome</keyword>
<evidence type="ECO:0000256" key="5">
    <source>
        <dbReference type="ARBA" id="ARBA00023136"/>
    </source>
</evidence>
<protein>
    <submittedName>
        <fullName evidence="8">ABC-type multidrug transport system, permease component</fullName>
    </submittedName>
</protein>
<comment type="caution">
    <text evidence="8">The sequence shown here is derived from an EMBL/GenBank/DDBJ whole genome shotgun (WGS) entry which is preliminary data.</text>
</comment>
<dbReference type="EMBL" id="LXHC01000028">
    <property type="protein sequence ID" value="OAU94651.1"/>
    <property type="molecule type" value="Genomic_DNA"/>
</dbReference>
<evidence type="ECO:0000256" key="2">
    <source>
        <dbReference type="ARBA" id="ARBA00022475"/>
    </source>
</evidence>
<dbReference type="Pfam" id="PF12698">
    <property type="entry name" value="ABC2_membrane_3"/>
    <property type="match status" value="1"/>
</dbReference>
<keyword evidence="2" id="KW-1003">Cell membrane</keyword>
<dbReference type="InterPro" id="IPR051449">
    <property type="entry name" value="ABC-2_transporter_component"/>
</dbReference>
<evidence type="ECO:0000256" key="3">
    <source>
        <dbReference type="ARBA" id="ARBA00022692"/>
    </source>
</evidence>
<feature type="transmembrane region" description="Helical" evidence="6">
    <location>
        <begin position="194"/>
        <end position="212"/>
    </location>
</feature>
<dbReference type="GO" id="GO:0005886">
    <property type="term" value="C:plasma membrane"/>
    <property type="evidence" value="ECO:0007669"/>
    <property type="project" value="UniProtKB-SubCell"/>
</dbReference>
<organism evidence="8 9">
    <name type="scientific">Moraxella catarrhalis</name>
    <name type="common">Branhamella catarrhalis</name>
    <dbReference type="NCBI Taxonomy" id="480"/>
    <lineage>
        <taxon>Bacteria</taxon>
        <taxon>Pseudomonadati</taxon>
        <taxon>Pseudomonadota</taxon>
        <taxon>Gammaproteobacteria</taxon>
        <taxon>Moraxellales</taxon>
        <taxon>Moraxellaceae</taxon>
        <taxon>Moraxella</taxon>
    </lineage>
</organism>
<feature type="transmembrane region" description="Helical" evidence="6">
    <location>
        <begin position="262"/>
        <end position="290"/>
    </location>
</feature>
<feature type="transmembrane region" description="Helical" evidence="6">
    <location>
        <begin position="302"/>
        <end position="319"/>
    </location>
</feature>
<dbReference type="Gene3D" id="3.40.1710.10">
    <property type="entry name" value="abc type-2 transporter like domain"/>
    <property type="match status" value="1"/>
</dbReference>
<dbReference type="PANTHER" id="PTHR30294:SF47">
    <property type="entry name" value="INNER MEMBRANE TRANSPORT PERMEASE YHHJ"/>
    <property type="match status" value="1"/>
</dbReference>
<feature type="transmembrane region" description="Helical" evidence="6">
    <location>
        <begin position="359"/>
        <end position="377"/>
    </location>
</feature>
<dbReference type="PANTHER" id="PTHR30294">
    <property type="entry name" value="MEMBRANE COMPONENT OF ABC TRANSPORTER YHHJ-RELATED"/>
    <property type="match status" value="1"/>
</dbReference>
<dbReference type="OrthoDB" id="9803577at2"/>
<sequence length="393" mass="43722">MAINPTRFIRAFCHAFGRELDRLSRSRFDLVMVMAIPLMIIVLFGAMFYHGKAHHLPVALIDEDHSTLSSLIHNRISHNEAVHIALSSTDIQDAHHAINRLEVGGYIHIPSGAQSRLVRGENTGIHIAYNQSFFSIGSAVSSALSSSTKGAVAEFVKTEHLNGVLPHLPVDVPHIKVSVLFNPNLSYEFFLEPFLVPAVLHLLLCCLVANAIGQEFRERTTHEWLQKSPVGALFGKLWVYVLIISLWHWLWQAWLVGVRGWFVAGSLFVLIIGQLLFYIAYALFGAMVVLRTQDVNKSYGVLAVYGGSSMSFAGVTLPLNNAPGFTQFWSEIIPFTPFARLQVEQWVIGSPVSISLPNLKSLLIFVLIFGAISVFIMHRHHSLASRPLGLDKE</sequence>
<proteinExistence type="predicted"/>
<reference evidence="8 9" key="1">
    <citation type="journal article" date="2016" name="Genome Biol. Evol.">
        <title>Comparative Genomic Analyses of the Moraxella catarrhalis Serosensitive and Seroresistant Lineages Demonstrate Their Independent Evolution.</title>
        <authorList>
            <person name="Earl J.P."/>
            <person name="de Vries S.P."/>
            <person name="Ahmed A."/>
            <person name="Powell E."/>
            <person name="Schultz M.P."/>
            <person name="Hermans P.W."/>
            <person name="Hill D.J."/>
            <person name="Zhou Z."/>
            <person name="Constantinidou C.I."/>
            <person name="Hu F.Z."/>
            <person name="Bootsma H.J."/>
            <person name="Ehrlich G.D."/>
        </authorList>
    </citation>
    <scope>NUCLEOTIDE SEQUENCE [LARGE SCALE GENOMIC DNA]</scope>
    <source>
        <strain evidence="8 9">Z7542</strain>
    </source>
</reference>